<evidence type="ECO:0000313" key="2">
    <source>
        <dbReference type="EMBL" id="KAG0460737.1"/>
    </source>
</evidence>
<feature type="compositionally biased region" description="Low complexity" evidence="1">
    <location>
        <begin position="46"/>
        <end position="68"/>
    </location>
</feature>
<reference evidence="2 3" key="1">
    <citation type="journal article" date="2020" name="Nat. Food">
        <title>A phased Vanilla planifolia genome enables genetic improvement of flavour and production.</title>
        <authorList>
            <person name="Hasing T."/>
            <person name="Tang H."/>
            <person name="Brym M."/>
            <person name="Khazi F."/>
            <person name="Huang T."/>
            <person name="Chambers A.H."/>
        </authorList>
    </citation>
    <scope>NUCLEOTIDE SEQUENCE [LARGE SCALE GENOMIC DNA]</scope>
    <source>
        <tissue evidence="2">Leaf</tissue>
    </source>
</reference>
<dbReference type="PANTHER" id="PTHR13318:SF74">
    <property type="entry name" value="OS02G0658500 PROTEIN"/>
    <property type="match status" value="1"/>
</dbReference>
<dbReference type="SUPFAM" id="SSF52047">
    <property type="entry name" value="RNI-like"/>
    <property type="match status" value="1"/>
</dbReference>
<dbReference type="InterPro" id="IPR032675">
    <property type="entry name" value="LRR_dom_sf"/>
</dbReference>
<dbReference type="PANTHER" id="PTHR13318">
    <property type="entry name" value="PARTNER OF PAIRED, ISOFORM B-RELATED"/>
    <property type="match status" value="1"/>
</dbReference>
<dbReference type="GO" id="GO:0031146">
    <property type="term" value="P:SCF-dependent proteasomal ubiquitin-dependent protein catabolic process"/>
    <property type="evidence" value="ECO:0007669"/>
    <property type="project" value="TreeGrafter"/>
</dbReference>
<dbReference type="SUPFAM" id="SSF81383">
    <property type="entry name" value="F-box domain"/>
    <property type="match status" value="1"/>
</dbReference>
<feature type="region of interest" description="Disordered" evidence="1">
    <location>
        <begin position="41"/>
        <end position="68"/>
    </location>
</feature>
<gene>
    <name evidence="2" type="ORF">HPP92_021034</name>
</gene>
<evidence type="ECO:0000313" key="3">
    <source>
        <dbReference type="Proteomes" id="UP000636800"/>
    </source>
</evidence>
<comment type="caution">
    <text evidence="2">The sequence shown here is derived from an EMBL/GenBank/DDBJ whole genome shotgun (WGS) entry which is preliminary data.</text>
</comment>
<dbReference type="Proteomes" id="UP000636800">
    <property type="component" value="Chromosome 11"/>
</dbReference>
<dbReference type="GO" id="GO:0019005">
    <property type="term" value="C:SCF ubiquitin ligase complex"/>
    <property type="evidence" value="ECO:0007669"/>
    <property type="project" value="TreeGrafter"/>
</dbReference>
<dbReference type="OrthoDB" id="676979at2759"/>
<dbReference type="EMBL" id="JADCNL010000011">
    <property type="protein sequence ID" value="KAG0460737.1"/>
    <property type="molecule type" value="Genomic_DNA"/>
</dbReference>
<accession>A0A835Q3F8</accession>
<name>A0A835Q3F8_VANPL</name>
<dbReference type="InterPro" id="IPR036047">
    <property type="entry name" value="F-box-like_dom_sf"/>
</dbReference>
<dbReference type="Gene3D" id="3.80.10.10">
    <property type="entry name" value="Ribonuclease Inhibitor"/>
    <property type="match status" value="2"/>
</dbReference>
<evidence type="ECO:0008006" key="4">
    <source>
        <dbReference type="Google" id="ProtNLM"/>
    </source>
</evidence>
<evidence type="ECO:0000256" key="1">
    <source>
        <dbReference type="SAM" id="MobiDB-lite"/>
    </source>
</evidence>
<organism evidence="2 3">
    <name type="scientific">Vanilla planifolia</name>
    <name type="common">Vanilla</name>
    <dbReference type="NCBI Taxonomy" id="51239"/>
    <lineage>
        <taxon>Eukaryota</taxon>
        <taxon>Viridiplantae</taxon>
        <taxon>Streptophyta</taxon>
        <taxon>Embryophyta</taxon>
        <taxon>Tracheophyta</taxon>
        <taxon>Spermatophyta</taxon>
        <taxon>Magnoliopsida</taxon>
        <taxon>Liliopsida</taxon>
        <taxon>Asparagales</taxon>
        <taxon>Orchidaceae</taxon>
        <taxon>Vanilloideae</taxon>
        <taxon>Vanilleae</taxon>
        <taxon>Vanilla</taxon>
    </lineage>
</organism>
<sequence length="498" mass="54910">MQKSQHQRLKSCPDDFFINKPSSFKNVLLKMQLADTNVTLHHRTTRSCSRPGSRSPSRSPARSSSSATTEFGSDFTILLSDELLLRILAAVPDRHFDSVGLVSKRWLRLVDRLRRSLTLLDWSFLAGPSHRLTSRFHDLTEVDLVPAIFRRPPSPSPLVFTRGPYSLQMDPHSVPYAAELPVIDSEAIDHGLDVLSRACPALQRLCSFAPLDNGAGLSTVAIECATLQELVLHRCSDAALRPLSAFKNLQIVRLVASMDGLYTGPGVSDVGLTILAHGCRRLVKLDLGGCEASFDGISAIGRCCAMLEELTICDDRRMEGGWLAALSYCGNLKTLRLQSCRKIDCLPVPLEHLGTCPAIERLLLERCQLRDKTSLKALFMVCETVKEIGFQQCWGLDDDMFGISIICRRVKLLSLEGCSKITTEGLESVILALNELQSLVVISCNGIRDDAISPALASLFSTLKEFKWRPDSKYVLHMNLEGTGIGKKGGKFLRASRG</sequence>
<proteinExistence type="predicted"/>
<protein>
    <recommendedName>
        <fullName evidence="4">F-box protein</fullName>
    </recommendedName>
</protein>
<dbReference type="AlphaFoldDB" id="A0A835Q3F8"/>
<keyword evidence="3" id="KW-1185">Reference proteome</keyword>